<sequence length="43" mass="5147">MSPFCLIDVTRIRDHGNHPHEHDTTWHARLAAWIGRLFHRHHA</sequence>
<evidence type="ECO:0000313" key="1">
    <source>
        <dbReference type="EMBL" id="SDH96262.1"/>
    </source>
</evidence>
<accession>A0A7Z7B776</accession>
<dbReference type="EMBL" id="FNDI01000010">
    <property type="protein sequence ID" value="SDH96262.1"/>
    <property type="molecule type" value="Genomic_DNA"/>
</dbReference>
<name>A0A7Z7B776_9BURK</name>
<dbReference type="AlphaFoldDB" id="A0A7Z7B776"/>
<keyword evidence="2" id="KW-1185">Reference proteome</keyword>
<gene>
    <name evidence="1" type="ORF">SAMN04487926_11077</name>
</gene>
<protein>
    <submittedName>
        <fullName evidence="1">Uncharacterized protein</fullName>
    </submittedName>
</protein>
<dbReference type="RefSeq" id="WP_255221901.1">
    <property type="nucleotide sequence ID" value="NZ_FNDI01000010.1"/>
</dbReference>
<dbReference type="Proteomes" id="UP000198900">
    <property type="component" value="Unassembled WGS sequence"/>
</dbReference>
<reference evidence="1" key="1">
    <citation type="submission" date="2016-10" db="EMBL/GenBank/DDBJ databases">
        <authorList>
            <person name="Varghese N."/>
            <person name="Submissions S."/>
        </authorList>
    </citation>
    <scope>NUCLEOTIDE SEQUENCE [LARGE SCALE GENOMIC DNA]</scope>
    <source>
        <strain evidence="1">YR281</strain>
    </source>
</reference>
<proteinExistence type="predicted"/>
<organism evidence="1 2">
    <name type="scientific">Paraburkholderia steynii</name>
    <dbReference type="NCBI Taxonomy" id="1245441"/>
    <lineage>
        <taxon>Bacteria</taxon>
        <taxon>Pseudomonadati</taxon>
        <taxon>Pseudomonadota</taxon>
        <taxon>Betaproteobacteria</taxon>
        <taxon>Burkholderiales</taxon>
        <taxon>Burkholderiaceae</taxon>
        <taxon>Paraburkholderia</taxon>
    </lineage>
</organism>
<comment type="caution">
    <text evidence="1">The sequence shown here is derived from an EMBL/GenBank/DDBJ whole genome shotgun (WGS) entry which is preliminary data.</text>
</comment>
<evidence type="ECO:0000313" key="2">
    <source>
        <dbReference type="Proteomes" id="UP000198900"/>
    </source>
</evidence>